<sequence length="178" mass="17648">MRIRPVLAASFSVAILAATSLTAAAPASASTLDVTCAGSANATYSPALTATSQTVTTSRSFDYEPCVSTSVPALTSGGVSFSYTAPGFSCLDLLGSGTVHKTITWNTGQTSAITGQRVSSVAGATTTTVITGQVTAGLFAGDSVVDTEVGPATSILTCDLGLGTVPGLTTTLLLEITS</sequence>
<keyword evidence="1" id="KW-0732">Signal</keyword>
<feature type="chain" id="PRO_5046495345" description="Ig-like domain-containing protein" evidence="1">
    <location>
        <begin position="30"/>
        <end position="178"/>
    </location>
</feature>
<feature type="signal peptide" evidence="1">
    <location>
        <begin position="1"/>
        <end position="29"/>
    </location>
</feature>
<evidence type="ECO:0008006" key="4">
    <source>
        <dbReference type="Google" id="ProtNLM"/>
    </source>
</evidence>
<protein>
    <recommendedName>
        <fullName evidence="4">Ig-like domain-containing protein</fullName>
    </recommendedName>
</protein>
<keyword evidence="3" id="KW-1185">Reference proteome</keyword>
<evidence type="ECO:0000256" key="1">
    <source>
        <dbReference type="SAM" id="SignalP"/>
    </source>
</evidence>
<evidence type="ECO:0000313" key="3">
    <source>
        <dbReference type="Proteomes" id="UP001500751"/>
    </source>
</evidence>
<name>A0ABN2UHB4_9ACTN</name>
<dbReference type="EMBL" id="BAAAQN010000025">
    <property type="protein sequence ID" value="GAA2037634.1"/>
    <property type="molecule type" value="Genomic_DNA"/>
</dbReference>
<organism evidence="2 3">
    <name type="scientific">Catenulispora yoronensis</name>
    <dbReference type="NCBI Taxonomy" id="450799"/>
    <lineage>
        <taxon>Bacteria</taxon>
        <taxon>Bacillati</taxon>
        <taxon>Actinomycetota</taxon>
        <taxon>Actinomycetes</taxon>
        <taxon>Catenulisporales</taxon>
        <taxon>Catenulisporaceae</taxon>
        <taxon>Catenulispora</taxon>
    </lineage>
</organism>
<dbReference type="Proteomes" id="UP001500751">
    <property type="component" value="Unassembled WGS sequence"/>
</dbReference>
<comment type="caution">
    <text evidence="2">The sequence shown here is derived from an EMBL/GenBank/DDBJ whole genome shotgun (WGS) entry which is preliminary data.</text>
</comment>
<reference evidence="2 3" key="1">
    <citation type="journal article" date="2019" name="Int. J. Syst. Evol. Microbiol.">
        <title>The Global Catalogue of Microorganisms (GCM) 10K type strain sequencing project: providing services to taxonomists for standard genome sequencing and annotation.</title>
        <authorList>
            <consortium name="The Broad Institute Genomics Platform"/>
            <consortium name="The Broad Institute Genome Sequencing Center for Infectious Disease"/>
            <person name="Wu L."/>
            <person name="Ma J."/>
        </authorList>
    </citation>
    <scope>NUCLEOTIDE SEQUENCE [LARGE SCALE GENOMIC DNA]</scope>
    <source>
        <strain evidence="2 3">JCM 16014</strain>
    </source>
</reference>
<accession>A0ABN2UHB4</accession>
<dbReference type="RefSeq" id="WP_344667480.1">
    <property type="nucleotide sequence ID" value="NZ_BAAAQN010000025.1"/>
</dbReference>
<proteinExistence type="predicted"/>
<evidence type="ECO:0000313" key="2">
    <source>
        <dbReference type="EMBL" id="GAA2037634.1"/>
    </source>
</evidence>
<gene>
    <name evidence="2" type="ORF">GCM10009839_43680</name>
</gene>